<dbReference type="Pfam" id="PF24626">
    <property type="entry name" value="SH3_Tf2-1"/>
    <property type="match status" value="1"/>
</dbReference>
<dbReference type="InterPro" id="IPR043502">
    <property type="entry name" value="DNA/RNA_pol_sf"/>
</dbReference>
<accession>A0AAW2U9Q7</accession>
<proteinExistence type="predicted"/>
<reference evidence="4" key="2">
    <citation type="journal article" date="2024" name="Plant">
        <title>Genomic evolution and insights into agronomic trait innovations of Sesamum species.</title>
        <authorList>
            <person name="Miao H."/>
            <person name="Wang L."/>
            <person name="Qu L."/>
            <person name="Liu H."/>
            <person name="Sun Y."/>
            <person name="Le M."/>
            <person name="Wang Q."/>
            <person name="Wei S."/>
            <person name="Zheng Y."/>
            <person name="Lin W."/>
            <person name="Duan Y."/>
            <person name="Cao H."/>
            <person name="Xiong S."/>
            <person name="Wang X."/>
            <person name="Wei L."/>
            <person name="Li C."/>
            <person name="Ma Q."/>
            <person name="Ju M."/>
            <person name="Zhao R."/>
            <person name="Li G."/>
            <person name="Mu C."/>
            <person name="Tian Q."/>
            <person name="Mei H."/>
            <person name="Zhang T."/>
            <person name="Gao T."/>
            <person name="Zhang H."/>
        </authorList>
    </citation>
    <scope>NUCLEOTIDE SEQUENCE</scope>
    <source>
        <strain evidence="4">G02</strain>
    </source>
</reference>
<protein>
    <submittedName>
        <fullName evidence="4">Retrovirus-related Pol polyprotein from transposon</fullName>
    </submittedName>
</protein>
<dbReference type="PANTHER" id="PTHR37984:SF5">
    <property type="entry name" value="PROTEIN NYNRIN-LIKE"/>
    <property type="match status" value="1"/>
</dbReference>
<dbReference type="AlphaFoldDB" id="A0AAW2U9Q7"/>
<comment type="caution">
    <text evidence="4">The sequence shown here is derived from an EMBL/GenBank/DDBJ whole genome shotgun (WGS) entry which is preliminary data.</text>
</comment>
<dbReference type="SUPFAM" id="SSF56672">
    <property type="entry name" value="DNA/RNA polymerases"/>
    <property type="match status" value="1"/>
</dbReference>
<dbReference type="GO" id="GO:0003824">
    <property type="term" value="F:catalytic activity"/>
    <property type="evidence" value="ECO:0007669"/>
    <property type="project" value="UniProtKB-KW"/>
</dbReference>
<dbReference type="InterPro" id="IPR043128">
    <property type="entry name" value="Rev_trsase/Diguanyl_cyclase"/>
</dbReference>
<dbReference type="Gene3D" id="3.30.70.270">
    <property type="match status" value="1"/>
</dbReference>
<feature type="domain" description="Reverse transcriptase/retrotransposon-derived protein RNase H-like" evidence="2">
    <location>
        <begin position="57"/>
        <end position="146"/>
    </location>
</feature>
<evidence type="ECO:0000313" key="4">
    <source>
        <dbReference type="EMBL" id="KAL0413609.1"/>
    </source>
</evidence>
<name>A0AAW2U9Q7_SESRA</name>
<dbReference type="InterPro" id="IPR041577">
    <property type="entry name" value="RT_RNaseH_2"/>
</dbReference>
<dbReference type="Pfam" id="PF17919">
    <property type="entry name" value="RT_RNaseH_2"/>
    <property type="match status" value="1"/>
</dbReference>
<evidence type="ECO:0000256" key="1">
    <source>
        <dbReference type="ARBA" id="ARBA00023268"/>
    </source>
</evidence>
<dbReference type="PANTHER" id="PTHR37984">
    <property type="entry name" value="PROTEIN CBG26694"/>
    <property type="match status" value="1"/>
</dbReference>
<sequence length="430" mass="49114">MTNASPQSCEDPGQVDYLGYVISVNGVATNPQKKVYRGYETISKPLSSLLKKDAFGWNPEAELGFNQLKEMMIKAPVLALPDFSQPFVVEIDACGKGIGVILMQGGRPIVYLSKALAPKNIGLYTYEKEFLALLLAVTKWKHYLQVIQANVTVAQSYPGYRNVRYVKGPSMTTALTQGYCNPCLFLTRLGHVSSWISLRVYLIMKARILSLVVVNRLTKYFHFLALKHPYTATSVAKIFFDNIYKLHGLPSHQTEVEGLMQERIKVLQLLKDNLHLGQQRMKLYANKRRPKREFEVGDEVFLKLQPYRQTTMALIRKQLKLFAKYFGPYKVLEKVGKVAYKLALPPRAKIHLLFHVSLLKKIGSKYFPSLDLPEFEDEVFKTKQPGKITVLWLRGFLGSILGDKAQKKEKGMSHFITKMRFLVAAMRWRL</sequence>
<gene>
    <name evidence="4" type="ORF">Sradi_1562600</name>
</gene>
<keyword evidence="1" id="KW-0511">Multifunctional enzyme</keyword>
<dbReference type="InterPro" id="IPR056924">
    <property type="entry name" value="SH3_Tf2-1"/>
</dbReference>
<reference evidence="4" key="1">
    <citation type="submission" date="2020-06" db="EMBL/GenBank/DDBJ databases">
        <authorList>
            <person name="Li T."/>
            <person name="Hu X."/>
            <person name="Zhang T."/>
            <person name="Song X."/>
            <person name="Zhang H."/>
            <person name="Dai N."/>
            <person name="Sheng W."/>
            <person name="Hou X."/>
            <person name="Wei L."/>
        </authorList>
    </citation>
    <scope>NUCLEOTIDE SEQUENCE</scope>
    <source>
        <strain evidence="4">G02</strain>
        <tissue evidence="4">Leaf</tissue>
    </source>
</reference>
<organism evidence="4">
    <name type="scientific">Sesamum radiatum</name>
    <name type="common">Black benniseed</name>
    <dbReference type="NCBI Taxonomy" id="300843"/>
    <lineage>
        <taxon>Eukaryota</taxon>
        <taxon>Viridiplantae</taxon>
        <taxon>Streptophyta</taxon>
        <taxon>Embryophyta</taxon>
        <taxon>Tracheophyta</taxon>
        <taxon>Spermatophyta</taxon>
        <taxon>Magnoliopsida</taxon>
        <taxon>eudicotyledons</taxon>
        <taxon>Gunneridae</taxon>
        <taxon>Pentapetalae</taxon>
        <taxon>asterids</taxon>
        <taxon>lamiids</taxon>
        <taxon>Lamiales</taxon>
        <taxon>Pedaliaceae</taxon>
        <taxon>Sesamum</taxon>
    </lineage>
</organism>
<evidence type="ECO:0000259" key="2">
    <source>
        <dbReference type="Pfam" id="PF17919"/>
    </source>
</evidence>
<dbReference type="EMBL" id="JACGWJ010000006">
    <property type="protein sequence ID" value="KAL0413609.1"/>
    <property type="molecule type" value="Genomic_DNA"/>
</dbReference>
<feature type="domain" description="Tf2-1-like SH3-like" evidence="3">
    <location>
        <begin position="297"/>
        <end position="361"/>
    </location>
</feature>
<dbReference type="InterPro" id="IPR050951">
    <property type="entry name" value="Retrovirus_Pol_polyprotein"/>
</dbReference>
<evidence type="ECO:0000259" key="3">
    <source>
        <dbReference type="Pfam" id="PF24626"/>
    </source>
</evidence>